<dbReference type="PANTHER" id="PTHR43694">
    <property type="entry name" value="RIBONUCLEASE J"/>
    <property type="match status" value="1"/>
</dbReference>
<feature type="binding site" evidence="11">
    <location>
        <begin position="240"/>
        <end position="242"/>
    </location>
    <ligand>
        <name>substrate</name>
    </ligand>
</feature>
<evidence type="ECO:0000256" key="12">
    <source>
        <dbReference type="PIRSR" id="PIRSR004803-3"/>
    </source>
</evidence>
<dbReference type="Gene3D" id="3.60.15.10">
    <property type="entry name" value="Ribonuclease Z/Hydroxyacylglutathione hydrolase-like"/>
    <property type="match status" value="1"/>
</dbReference>
<feature type="binding site" evidence="12">
    <location>
        <position position="87"/>
    </location>
    <ligand>
        <name>Zn(2+)</name>
        <dbReference type="ChEBI" id="CHEBI:29105"/>
        <label>1</label>
        <note>catalytic</note>
    </ligand>
</feature>
<keyword evidence="7 9" id="KW-0269">Exonuclease</keyword>
<keyword evidence="6 12" id="KW-0862">Zinc</keyword>
<evidence type="ECO:0000256" key="9">
    <source>
        <dbReference type="HAMAP-Rule" id="MF_01491"/>
    </source>
</evidence>
<dbReference type="SMART" id="SM00849">
    <property type="entry name" value="Lactamase_B"/>
    <property type="match status" value="1"/>
</dbReference>
<dbReference type="EMBL" id="OUUY01000068">
    <property type="protein sequence ID" value="SPQ00404.1"/>
    <property type="molecule type" value="Genomic_DNA"/>
</dbReference>
<proteinExistence type="inferred from homology"/>
<dbReference type="SUPFAM" id="SSF56281">
    <property type="entry name" value="Metallo-hydrolase/oxidoreductase"/>
    <property type="match status" value="1"/>
</dbReference>
<dbReference type="InterPro" id="IPR042173">
    <property type="entry name" value="RNase_J_2"/>
</dbReference>
<keyword evidence="12" id="KW-0106">Calcium</keyword>
<feature type="binding site" evidence="12">
    <location>
        <position position="82"/>
    </location>
    <ligand>
        <name>Zn(2+)</name>
        <dbReference type="ChEBI" id="CHEBI:29105"/>
        <label>1</label>
        <note>catalytic</note>
    </ligand>
</feature>
<keyword evidence="4 9" id="KW-0255">Endonuclease</keyword>
<dbReference type="GO" id="GO:0004521">
    <property type="term" value="F:RNA endonuclease activity"/>
    <property type="evidence" value="ECO:0007669"/>
    <property type="project" value="UniProtKB-UniRule"/>
</dbReference>
<dbReference type="AlphaFoldDB" id="A0A2U3QG57"/>
<keyword evidence="9" id="KW-0698">rRNA processing</keyword>
<evidence type="ECO:0000256" key="2">
    <source>
        <dbReference type="ARBA" id="ARBA00022722"/>
    </source>
</evidence>
<evidence type="ECO:0000256" key="4">
    <source>
        <dbReference type="ARBA" id="ARBA00022759"/>
    </source>
</evidence>
<evidence type="ECO:0000256" key="6">
    <source>
        <dbReference type="ARBA" id="ARBA00022833"/>
    </source>
</evidence>
<feature type="active site" description="Proton donor" evidence="10">
    <location>
        <position position="203"/>
    </location>
</feature>
<keyword evidence="3 12" id="KW-0479">Metal-binding</keyword>
<dbReference type="GO" id="GO:0006364">
    <property type="term" value="P:rRNA processing"/>
    <property type="evidence" value="ECO:0007669"/>
    <property type="project" value="UniProtKB-UniRule"/>
</dbReference>
<comment type="function">
    <text evidence="9">An RNase that has 5'-3' exonuclease and possibly endonuclease activity. Involved in maturation of rRNA and in some organisms also mRNA maturation and/or decay.</text>
</comment>
<dbReference type="InterPro" id="IPR055132">
    <property type="entry name" value="RNase_J_b_CASP"/>
</dbReference>
<dbReference type="InterPro" id="IPR004613">
    <property type="entry name" value="RNase_J"/>
</dbReference>
<keyword evidence="2 9" id="KW-0540">Nuclease</keyword>
<feature type="binding site" evidence="12">
    <location>
        <position position="149"/>
    </location>
    <ligand>
        <name>Zn(2+)</name>
        <dbReference type="ChEBI" id="CHEBI:29105"/>
        <label>1</label>
        <note>catalytic</note>
    </ligand>
</feature>
<evidence type="ECO:0000259" key="13">
    <source>
        <dbReference type="SMART" id="SM00849"/>
    </source>
</evidence>
<protein>
    <recommendedName>
        <fullName evidence="9">Ribonuclease J</fullName>
        <shortName evidence="9">RNase J</shortName>
        <ecNumber evidence="9">3.1.-.-</ecNumber>
    </recommendedName>
</protein>
<dbReference type="NCBIfam" id="TIGR00649">
    <property type="entry name" value="MG423"/>
    <property type="match status" value="1"/>
</dbReference>
<dbReference type="InterPro" id="IPR041636">
    <property type="entry name" value="RNase_J_C"/>
</dbReference>
<accession>A0A2U3QG57</accession>
<keyword evidence="15" id="KW-1185">Reference proteome</keyword>
<feature type="binding site" evidence="12">
    <location>
        <position position="451"/>
    </location>
    <ligand>
        <name>Ca(2+)</name>
        <dbReference type="ChEBI" id="CHEBI:29108"/>
    </ligand>
</feature>
<dbReference type="PANTHER" id="PTHR43694:SF1">
    <property type="entry name" value="RIBONUCLEASE J"/>
    <property type="match status" value="1"/>
</dbReference>
<dbReference type="Proteomes" id="UP000245125">
    <property type="component" value="Unassembled WGS sequence"/>
</dbReference>
<feature type="binding site" evidence="12">
    <location>
        <position position="59"/>
    </location>
    <ligand>
        <name>Ca(2+)</name>
        <dbReference type="ChEBI" id="CHEBI:29108"/>
    </ligand>
</feature>
<evidence type="ECO:0000256" key="10">
    <source>
        <dbReference type="PIRSR" id="PIRSR004803-1"/>
    </source>
</evidence>
<comment type="subcellular location">
    <subcellularLocation>
        <location evidence="9">Cytoplasm</location>
    </subcellularLocation>
</comment>
<dbReference type="GO" id="GO:0005737">
    <property type="term" value="C:cytoplasm"/>
    <property type="evidence" value="ECO:0007669"/>
    <property type="project" value="UniProtKB-SubCell"/>
</dbReference>
<keyword evidence="5 9" id="KW-0378">Hydrolase</keyword>
<dbReference type="PIRSF" id="PIRSF004803">
    <property type="entry name" value="RnjA"/>
    <property type="match status" value="1"/>
</dbReference>
<evidence type="ECO:0000256" key="1">
    <source>
        <dbReference type="ARBA" id="ARBA00022490"/>
    </source>
</evidence>
<dbReference type="Gene3D" id="3.40.50.10710">
    <property type="entry name" value="Metallo-hydrolase/oxidoreductase"/>
    <property type="match status" value="1"/>
</dbReference>
<comment type="subunit">
    <text evidence="9">Homodimer, may be a subunit of the RNA degradosome.</text>
</comment>
<dbReference type="InterPro" id="IPR030854">
    <property type="entry name" value="RNase_J_bac"/>
</dbReference>
<dbReference type="Pfam" id="PF07521">
    <property type="entry name" value="RMMBL"/>
    <property type="match status" value="1"/>
</dbReference>
<dbReference type="CDD" id="cd07714">
    <property type="entry name" value="RNaseJ_MBL-fold"/>
    <property type="match status" value="1"/>
</dbReference>
<name>A0A2U3QG57_9BACT</name>
<comment type="cofactor">
    <cofactor evidence="12">
        <name>Ca(2+)</name>
        <dbReference type="ChEBI" id="CHEBI:29108"/>
    </cofactor>
    <text evidence="12">Binds 1 Ca(2+) cation per subunit. Seen in 1 crystal structure, it is not clear if it is physiologically important.</text>
</comment>
<dbReference type="InterPro" id="IPR001279">
    <property type="entry name" value="Metallo-B-lactamas"/>
</dbReference>
<evidence type="ECO:0000256" key="8">
    <source>
        <dbReference type="ARBA" id="ARBA00022884"/>
    </source>
</evidence>
<dbReference type="Pfam" id="PF17770">
    <property type="entry name" value="RNase_J_C"/>
    <property type="match status" value="1"/>
</dbReference>
<dbReference type="GO" id="GO:0004534">
    <property type="term" value="F:5'-3' RNA exonuclease activity"/>
    <property type="evidence" value="ECO:0007669"/>
    <property type="project" value="UniProtKB-UniRule"/>
</dbReference>
<dbReference type="GO" id="GO:0003723">
    <property type="term" value="F:RNA binding"/>
    <property type="evidence" value="ECO:0007669"/>
    <property type="project" value="UniProtKB-UniRule"/>
</dbReference>
<keyword evidence="8 9" id="KW-0694">RNA-binding</keyword>
<evidence type="ECO:0000313" key="15">
    <source>
        <dbReference type="Proteomes" id="UP000245125"/>
    </source>
</evidence>
<feature type="binding site" evidence="12">
    <location>
        <position position="84"/>
    </location>
    <ligand>
        <name>Zn(2+)</name>
        <dbReference type="ChEBI" id="CHEBI:29105"/>
        <label>1</label>
        <note>catalytic</note>
    </ligand>
</feature>
<dbReference type="EC" id="3.1.-.-" evidence="9"/>
<dbReference type="Pfam" id="PF00753">
    <property type="entry name" value="Lactamase_B"/>
    <property type="match status" value="1"/>
</dbReference>
<dbReference type="InterPro" id="IPR001587">
    <property type="entry name" value="RNase_J_CS"/>
</dbReference>
<dbReference type="InterPro" id="IPR011108">
    <property type="entry name" value="RMMBL"/>
</dbReference>
<evidence type="ECO:0000256" key="7">
    <source>
        <dbReference type="ARBA" id="ARBA00022839"/>
    </source>
</evidence>
<feature type="binding site" evidence="9 11">
    <location>
        <begin position="372"/>
        <end position="376"/>
    </location>
    <ligand>
        <name>substrate</name>
    </ligand>
</feature>
<comment type="similarity">
    <text evidence="9">Belongs to the metallo-beta-lactamase superfamily. RNA-metabolizing metallo-beta-lactamase-like family. Bacterial RNase J subfamily.</text>
</comment>
<evidence type="ECO:0000256" key="3">
    <source>
        <dbReference type="ARBA" id="ARBA00022723"/>
    </source>
</evidence>
<evidence type="ECO:0000256" key="11">
    <source>
        <dbReference type="PIRSR" id="PIRSR004803-2"/>
    </source>
</evidence>
<dbReference type="GO" id="GO:0008270">
    <property type="term" value="F:zinc ion binding"/>
    <property type="evidence" value="ECO:0007669"/>
    <property type="project" value="InterPro"/>
</dbReference>
<feature type="domain" description="Metallo-beta-lactamase" evidence="13">
    <location>
        <begin position="29"/>
        <end position="223"/>
    </location>
</feature>
<dbReference type="PROSITE" id="PS01292">
    <property type="entry name" value="UPF0036"/>
    <property type="match status" value="1"/>
</dbReference>
<comment type="cofactor">
    <cofactor evidence="12">
        <name>Zn(2+)</name>
        <dbReference type="ChEBI" id="CHEBI:29105"/>
    </cofactor>
    <text evidence="12">Binds 2 Zn(2+) ions per subunit. It is not clear if Zn(2+) or Mg(2+) is physiologically important.</text>
</comment>
<dbReference type="InterPro" id="IPR036866">
    <property type="entry name" value="RibonucZ/Hydroxyglut_hydro"/>
</dbReference>
<dbReference type="Pfam" id="PF22505">
    <property type="entry name" value="RNase_J_b_CASP"/>
    <property type="match status" value="1"/>
</dbReference>
<dbReference type="Gene3D" id="3.10.20.580">
    <property type="match status" value="1"/>
</dbReference>
<sequence>MNGPNNGGLQKTVNSVLSVIPLGGVEEIGMNMTVLEYGEDMIIIDAGLMFPEEDMLGIDFVIPDFTYILENREKVRGIVLSHGHEDHTGALPFLLRELNVPVYGTPLTLGLVREKLREHNLEHIELNSVLPREVVTLGVFEVEFIRVTHSIVDGVGFGIKTPVGLIVHTGDFKLDPTPVDGQLMDFHKFSEYGENGTVLLMSDSTNAEKGGFTFSEKEVRRAFEDIFATAKGRIIIATFASNIHRIQQVIDVAVMFGRKVVLSGKSVIANTQIALDLGYLKIPQNTWMRLDELKNFPDNEVVVITTGSQGEPMSVLSRIATDEHKSIKVKEGDIVILSAKMIPGNEQSIGRIINHLFRRGADVIYEKVSEIHVSGHASKEELKLMLNLVKPKYFMPVHGEFRHKIYHARLAEKTGIPKSNIFILDDGEVLEISEGSVAKGGEVTSGRIYVDGKGVGDVEDMVLRDRRRLAHDGIVLVLIGIEKLTGNIVSGPDIISRGFVFEDASQETITDVKELVVNTMKELDSEIIADKSLIQAKIRSVLKKYLRNTMERKPMIMPIIFEV</sequence>
<reference evidence="15" key="1">
    <citation type="submission" date="2018-03" db="EMBL/GenBank/DDBJ databases">
        <authorList>
            <person name="Zecchin S."/>
        </authorList>
    </citation>
    <scope>NUCLEOTIDE SEQUENCE [LARGE SCALE GENOMIC DNA]</scope>
</reference>
<feature type="binding site" evidence="12">
    <location>
        <position position="398"/>
    </location>
    <ligand>
        <name>Zn(2+)</name>
        <dbReference type="ChEBI" id="CHEBI:29105"/>
        <label>1</label>
        <note>catalytic</note>
    </ligand>
</feature>
<gene>
    <name evidence="14" type="primary">rnjA</name>
    <name evidence="9" type="synonym">rnj</name>
    <name evidence="14" type="ORF">NBG4_230003</name>
</gene>
<organism evidence="14 15">
    <name type="scientific">Candidatus Sulfobium mesophilum</name>
    <dbReference type="NCBI Taxonomy" id="2016548"/>
    <lineage>
        <taxon>Bacteria</taxon>
        <taxon>Pseudomonadati</taxon>
        <taxon>Nitrospirota</taxon>
        <taxon>Nitrospiria</taxon>
        <taxon>Nitrospirales</taxon>
        <taxon>Nitrospiraceae</taxon>
        <taxon>Candidatus Sulfobium</taxon>
    </lineage>
</organism>
<feature type="binding site" evidence="12">
    <location>
        <position position="86"/>
    </location>
    <ligand>
        <name>Zn(2+)</name>
        <dbReference type="ChEBI" id="CHEBI:29105"/>
        <label>1</label>
        <note>catalytic</note>
    </ligand>
</feature>
<evidence type="ECO:0000256" key="5">
    <source>
        <dbReference type="ARBA" id="ARBA00022801"/>
    </source>
</evidence>
<keyword evidence="1 9" id="KW-0963">Cytoplasm</keyword>
<evidence type="ECO:0000313" key="14">
    <source>
        <dbReference type="EMBL" id="SPQ00404.1"/>
    </source>
</evidence>
<feature type="binding site" evidence="12">
    <location>
        <position position="171"/>
    </location>
    <ligand>
        <name>Zn(2+)</name>
        <dbReference type="ChEBI" id="CHEBI:29105"/>
        <label>1</label>
        <note>catalytic</note>
    </ligand>
</feature>
<feature type="active site" description="Proton acceptor" evidence="10">
    <location>
        <position position="376"/>
    </location>
</feature>
<dbReference type="HAMAP" id="MF_01491">
    <property type="entry name" value="RNase_J_bact"/>
    <property type="match status" value="1"/>
</dbReference>
<feature type="binding site" evidence="12">
    <location>
        <position position="57"/>
    </location>
    <ligand>
        <name>Ca(2+)</name>
        <dbReference type="ChEBI" id="CHEBI:29108"/>
    </ligand>
</feature>